<dbReference type="CDD" id="cd00156">
    <property type="entry name" value="REC"/>
    <property type="match status" value="1"/>
</dbReference>
<dbReference type="PANTHER" id="PTHR44591">
    <property type="entry name" value="STRESS RESPONSE REGULATOR PROTEIN 1"/>
    <property type="match status" value="1"/>
</dbReference>
<gene>
    <name evidence="4" type="ORF">HAQ05_04235</name>
</gene>
<keyword evidence="5" id="KW-1185">Reference proteome</keyword>
<dbReference type="SUPFAM" id="SSF52172">
    <property type="entry name" value="CheY-like"/>
    <property type="match status" value="1"/>
</dbReference>
<evidence type="ECO:0000256" key="2">
    <source>
        <dbReference type="PROSITE-ProRule" id="PRU00169"/>
    </source>
</evidence>
<feature type="domain" description="Response regulatory" evidence="3">
    <location>
        <begin position="1"/>
        <end position="101"/>
    </location>
</feature>
<evidence type="ECO:0000256" key="1">
    <source>
        <dbReference type="ARBA" id="ARBA00022553"/>
    </source>
</evidence>
<dbReference type="InterPro" id="IPR001789">
    <property type="entry name" value="Sig_transdc_resp-reg_receiver"/>
</dbReference>
<proteinExistence type="predicted"/>
<organism evidence="4 5">
    <name type="scientific">Pseudomonas typographi</name>
    <dbReference type="NCBI Taxonomy" id="2715964"/>
    <lineage>
        <taxon>Bacteria</taxon>
        <taxon>Pseudomonadati</taxon>
        <taxon>Pseudomonadota</taxon>
        <taxon>Gammaproteobacteria</taxon>
        <taxon>Pseudomonadales</taxon>
        <taxon>Pseudomonadaceae</taxon>
        <taxon>Pseudomonas</taxon>
    </lineage>
</organism>
<dbReference type="InterPro" id="IPR050595">
    <property type="entry name" value="Bact_response_regulator"/>
</dbReference>
<dbReference type="Gene3D" id="3.40.50.2300">
    <property type="match status" value="1"/>
</dbReference>
<sequence>MADLIQDWGARCTIAEGLAEALSLQGAAPDAIICDYRLREGADGADVINRLRQHHRLHIPALLVTGDTAPERLRDAMSSGIPLMHKPVAPAHLRHWLVNIMP</sequence>
<dbReference type="Proteomes" id="UP000805841">
    <property type="component" value="Unassembled WGS sequence"/>
</dbReference>
<protein>
    <submittedName>
        <fullName evidence="4">Response regulator</fullName>
    </submittedName>
</protein>
<reference evidence="4 5" key="1">
    <citation type="journal article" date="2020" name="Insects">
        <title>Bacteria Belonging to Pseudomonas typographi sp. nov. from the Bark Beetle Ips typographus Have Genomic Potential to Aid in the Host Ecology.</title>
        <authorList>
            <person name="Peral-Aranega E."/>
            <person name="Saati-Santamaria Z."/>
            <person name="Kolarik M."/>
            <person name="Rivas R."/>
            <person name="Garcia-Fraile P."/>
        </authorList>
    </citation>
    <scope>NUCLEOTIDE SEQUENCE [LARGE SCALE GENOMIC DNA]</scope>
    <source>
        <strain evidence="4 5">CA3A</strain>
    </source>
</reference>
<dbReference type="Pfam" id="PF00072">
    <property type="entry name" value="Response_reg"/>
    <property type="match status" value="1"/>
</dbReference>
<keyword evidence="1 2" id="KW-0597">Phosphoprotein</keyword>
<dbReference type="PROSITE" id="PS50110">
    <property type="entry name" value="RESPONSE_REGULATORY"/>
    <property type="match status" value="1"/>
</dbReference>
<feature type="modified residue" description="4-aspartylphosphate" evidence="2">
    <location>
        <position position="35"/>
    </location>
</feature>
<evidence type="ECO:0000313" key="5">
    <source>
        <dbReference type="Proteomes" id="UP000805841"/>
    </source>
</evidence>
<dbReference type="EMBL" id="JAAOCA010000004">
    <property type="protein sequence ID" value="MBD1597925.1"/>
    <property type="molecule type" value="Genomic_DNA"/>
</dbReference>
<evidence type="ECO:0000313" key="4">
    <source>
        <dbReference type="EMBL" id="MBD1597925.1"/>
    </source>
</evidence>
<name>A0ABR7YXM8_9PSED</name>
<dbReference type="InterPro" id="IPR011006">
    <property type="entry name" value="CheY-like_superfamily"/>
</dbReference>
<dbReference type="PANTHER" id="PTHR44591:SF3">
    <property type="entry name" value="RESPONSE REGULATORY DOMAIN-CONTAINING PROTEIN"/>
    <property type="match status" value="1"/>
</dbReference>
<comment type="caution">
    <text evidence="4">The sequence shown here is derived from an EMBL/GenBank/DDBJ whole genome shotgun (WGS) entry which is preliminary data.</text>
</comment>
<accession>A0ABR7YXM8</accession>
<evidence type="ECO:0000259" key="3">
    <source>
        <dbReference type="PROSITE" id="PS50110"/>
    </source>
</evidence>